<evidence type="ECO:0000313" key="2">
    <source>
        <dbReference type="Proteomes" id="UP000488299"/>
    </source>
</evidence>
<evidence type="ECO:0008006" key="3">
    <source>
        <dbReference type="Google" id="ProtNLM"/>
    </source>
</evidence>
<evidence type="ECO:0000313" key="1">
    <source>
        <dbReference type="EMBL" id="KAB7729999.1"/>
    </source>
</evidence>
<comment type="caution">
    <text evidence="1">The sequence shown here is derived from an EMBL/GenBank/DDBJ whole genome shotgun (WGS) entry which is preliminary data.</text>
</comment>
<dbReference type="EMBL" id="WELI01000005">
    <property type="protein sequence ID" value="KAB7729999.1"/>
    <property type="molecule type" value="Genomic_DNA"/>
</dbReference>
<gene>
    <name evidence="1" type="ORF">F5984_12495</name>
</gene>
<keyword evidence="2" id="KW-1185">Reference proteome</keyword>
<name>A0A7J5TXX7_9BACT</name>
<dbReference type="RefSeq" id="WP_152124616.1">
    <property type="nucleotide sequence ID" value="NZ_WELI01000005.1"/>
</dbReference>
<protein>
    <recommendedName>
        <fullName evidence="3">Outer membrane beta-barrel protein</fullName>
    </recommendedName>
</protein>
<dbReference type="AlphaFoldDB" id="A0A7J5TXX7"/>
<accession>A0A7J5TXX7</accession>
<dbReference type="Proteomes" id="UP000488299">
    <property type="component" value="Unassembled WGS sequence"/>
</dbReference>
<reference evidence="1 2" key="1">
    <citation type="submission" date="2019-10" db="EMBL/GenBank/DDBJ databases">
        <title>Rudanella paleaurantiibacter sp. nov., isolated from sludge.</title>
        <authorList>
            <person name="Xu S.Q."/>
        </authorList>
    </citation>
    <scope>NUCLEOTIDE SEQUENCE [LARGE SCALE GENOMIC DNA]</scope>
    <source>
        <strain evidence="1 2">HX-22-17</strain>
    </source>
</reference>
<sequence length="230" mass="24906">MNRYTIFLGLFLTFVLPSYGQKTSLYGGAGFFRIGYANLHQSGRALAAVSSPRLASLGNDFLCVGGEGYARLNKYIVGGGGYGMARRTMTQNGLRAEPFSGGGLIQAGRIMLDKPRFWLYPILGAGFSVIGLTQYEQSPTGERLNESTVMLPNFNLHLGIGADWLAFRIDSDDRKRNGGLLLGLRAGYQFSPISTNWSGDTETLSSTLPRYATNGYFITVVIGAGGFARL</sequence>
<proteinExistence type="predicted"/>
<organism evidence="1 2">
    <name type="scientific">Rudanella paleaurantiibacter</name>
    <dbReference type="NCBI Taxonomy" id="2614655"/>
    <lineage>
        <taxon>Bacteria</taxon>
        <taxon>Pseudomonadati</taxon>
        <taxon>Bacteroidota</taxon>
        <taxon>Cytophagia</taxon>
        <taxon>Cytophagales</taxon>
        <taxon>Cytophagaceae</taxon>
        <taxon>Rudanella</taxon>
    </lineage>
</organism>